<dbReference type="PROSITE" id="PS01124">
    <property type="entry name" value="HTH_ARAC_FAMILY_2"/>
    <property type="match status" value="1"/>
</dbReference>
<comment type="caution">
    <text evidence="5">The sequence shown here is derived from an EMBL/GenBank/DDBJ whole genome shotgun (WGS) entry which is preliminary data.</text>
</comment>
<organism evidence="5 6">
    <name type="scientific">Kitasatospora terrestris</name>
    <dbReference type="NCBI Taxonomy" id="258051"/>
    <lineage>
        <taxon>Bacteria</taxon>
        <taxon>Bacillati</taxon>
        <taxon>Actinomycetota</taxon>
        <taxon>Actinomycetes</taxon>
        <taxon>Kitasatosporales</taxon>
        <taxon>Streptomycetaceae</taxon>
        <taxon>Kitasatospora</taxon>
    </lineage>
</organism>
<dbReference type="SUPFAM" id="SSF46689">
    <property type="entry name" value="Homeodomain-like"/>
    <property type="match status" value="1"/>
</dbReference>
<sequence>MNTDWRLVRGRPGPALADAVLGYRAFDLTLDRVQRRLEVPVGAVTLVANLGRGTLRIGRPGESGDWSSADSFAVGPRTRAVIGEHNGVMRGIEVNLTSWFARTVLGVHLGELRDRQVELDQLLGRRWRHLEEQLAELPTSQARFTLLDRHLLRLRAAGPEPAPQLRAAWRHLLRGTTPTTVAALAHEVGWSPRSLELRFAEHIGLTPKSAARVTRLARTLRMLTAGHPLSTASTACGFYDQAHLNREFRALTGGTPREFLHHRRTPGRHLDRLPGWVTSALLP</sequence>
<evidence type="ECO:0000313" key="5">
    <source>
        <dbReference type="EMBL" id="GAA4876027.1"/>
    </source>
</evidence>
<dbReference type="Proteomes" id="UP001501752">
    <property type="component" value="Unassembled WGS sequence"/>
</dbReference>
<dbReference type="PROSITE" id="PS00041">
    <property type="entry name" value="HTH_ARAC_FAMILY_1"/>
    <property type="match status" value="1"/>
</dbReference>
<dbReference type="PANTHER" id="PTHR46796:SF15">
    <property type="entry name" value="BLL1074 PROTEIN"/>
    <property type="match status" value="1"/>
</dbReference>
<evidence type="ECO:0000259" key="4">
    <source>
        <dbReference type="PROSITE" id="PS01124"/>
    </source>
</evidence>
<keyword evidence="2" id="KW-0238">DNA-binding</keyword>
<evidence type="ECO:0000313" key="6">
    <source>
        <dbReference type="Proteomes" id="UP001501752"/>
    </source>
</evidence>
<keyword evidence="3" id="KW-0804">Transcription</keyword>
<dbReference type="Gene3D" id="1.10.10.60">
    <property type="entry name" value="Homeodomain-like"/>
    <property type="match status" value="1"/>
</dbReference>
<keyword evidence="1" id="KW-0805">Transcription regulation</keyword>
<gene>
    <name evidence="5" type="ORF">GCM10023235_64450</name>
</gene>
<reference evidence="6" key="1">
    <citation type="journal article" date="2019" name="Int. J. Syst. Evol. Microbiol.">
        <title>The Global Catalogue of Microorganisms (GCM) 10K type strain sequencing project: providing services to taxonomists for standard genome sequencing and annotation.</title>
        <authorList>
            <consortium name="The Broad Institute Genomics Platform"/>
            <consortium name="The Broad Institute Genome Sequencing Center for Infectious Disease"/>
            <person name="Wu L."/>
            <person name="Ma J."/>
        </authorList>
    </citation>
    <scope>NUCLEOTIDE SEQUENCE [LARGE SCALE GENOMIC DNA]</scope>
    <source>
        <strain evidence="6">JCM 13006</strain>
    </source>
</reference>
<name>A0ABP9EFB6_9ACTN</name>
<evidence type="ECO:0000256" key="2">
    <source>
        <dbReference type="ARBA" id="ARBA00023125"/>
    </source>
</evidence>
<dbReference type="InterPro" id="IPR018062">
    <property type="entry name" value="HTH_AraC-typ_CS"/>
</dbReference>
<dbReference type="InterPro" id="IPR018060">
    <property type="entry name" value="HTH_AraC"/>
</dbReference>
<dbReference type="InterPro" id="IPR050204">
    <property type="entry name" value="AraC_XylS_family_regulators"/>
</dbReference>
<protein>
    <submittedName>
        <fullName evidence="5">AraC family transcriptional regulator</fullName>
    </submittedName>
</protein>
<dbReference type="RefSeq" id="WP_345700418.1">
    <property type="nucleotide sequence ID" value="NZ_BAABIS010000001.1"/>
</dbReference>
<accession>A0ABP9EFB6</accession>
<dbReference type="SMART" id="SM00342">
    <property type="entry name" value="HTH_ARAC"/>
    <property type="match status" value="1"/>
</dbReference>
<dbReference type="InterPro" id="IPR009057">
    <property type="entry name" value="Homeodomain-like_sf"/>
</dbReference>
<keyword evidence="6" id="KW-1185">Reference proteome</keyword>
<dbReference type="PANTHER" id="PTHR46796">
    <property type="entry name" value="HTH-TYPE TRANSCRIPTIONAL ACTIVATOR RHAS-RELATED"/>
    <property type="match status" value="1"/>
</dbReference>
<feature type="domain" description="HTH araC/xylS-type" evidence="4">
    <location>
        <begin position="180"/>
        <end position="262"/>
    </location>
</feature>
<evidence type="ECO:0000256" key="1">
    <source>
        <dbReference type="ARBA" id="ARBA00023015"/>
    </source>
</evidence>
<evidence type="ECO:0000256" key="3">
    <source>
        <dbReference type="ARBA" id="ARBA00023163"/>
    </source>
</evidence>
<proteinExistence type="predicted"/>
<dbReference type="EMBL" id="BAABIS010000001">
    <property type="protein sequence ID" value="GAA4876027.1"/>
    <property type="molecule type" value="Genomic_DNA"/>
</dbReference>
<dbReference type="Pfam" id="PF12833">
    <property type="entry name" value="HTH_18"/>
    <property type="match status" value="1"/>
</dbReference>